<evidence type="ECO:0000313" key="1">
    <source>
        <dbReference type="EMBL" id="QND60514.1"/>
    </source>
</evidence>
<dbReference type="Proteomes" id="UP000515465">
    <property type="component" value="Chromosome"/>
</dbReference>
<evidence type="ECO:0000313" key="2">
    <source>
        <dbReference type="Proteomes" id="UP000515465"/>
    </source>
</evidence>
<protein>
    <submittedName>
        <fullName evidence="1">Uncharacterized protein</fullName>
    </submittedName>
</protein>
<sequence>MSFPDGHDRLCAIEWLVQRLAVEHCLRTPDPIVAAEHLKAAGEDYGTLVFTSAIKAGTAEGMTGLDISTALAFLVQNIPDDVRAALGT</sequence>
<reference evidence="2" key="1">
    <citation type="journal article" date="2020" name="Mol. Plant Microbe">
        <title>Rhizobial microsymbionts of the narrowly endemic Oxytropis species growing in Kamchatka are characterized by significant genetic diversity and possess a set of genes that are associated with T3SS and T6SS secretion systems and can affect the development of symbiosis.</title>
        <authorList>
            <person name="Safronova V."/>
            <person name="Guro P."/>
            <person name="Sazanova A."/>
            <person name="Kuznetsova I."/>
            <person name="Belimov A."/>
            <person name="Yakubov V."/>
            <person name="Chirak E."/>
            <person name="Afonin A."/>
            <person name="Gogolev Y."/>
            <person name="Andronov E."/>
            <person name="Tikhonovich I."/>
        </authorList>
    </citation>
    <scope>NUCLEOTIDE SEQUENCE [LARGE SCALE GENOMIC DNA]</scope>
    <source>
        <strain evidence="2">583</strain>
    </source>
</reference>
<dbReference type="EMBL" id="CP050296">
    <property type="protein sequence ID" value="QND60514.1"/>
    <property type="molecule type" value="Genomic_DNA"/>
</dbReference>
<dbReference type="AlphaFoldDB" id="A0A7G6T182"/>
<name>A0A7G6T182_9HYPH</name>
<organism evidence="1 2">
    <name type="scientific">Mesorhizobium huakuii</name>
    <dbReference type="NCBI Taxonomy" id="28104"/>
    <lineage>
        <taxon>Bacteria</taxon>
        <taxon>Pseudomonadati</taxon>
        <taxon>Pseudomonadota</taxon>
        <taxon>Alphaproteobacteria</taxon>
        <taxon>Hyphomicrobiales</taxon>
        <taxon>Phyllobacteriaceae</taxon>
        <taxon>Mesorhizobium</taxon>
    </lineage>
</organism>
<accession>A0A7G6T182</accession>
<proteinExistence type="predicted"/>
<dbReference type="RefSeq" id="WP_183459488.1">
    <property type="nucleotide sequence ID" value="NZ_CP050296.1"/>
</dbReference>
<gene>
    <name evidence="1" type="ORF">HB778_31205</name>
</gene>